<keyword evidence="8" id="KW-0732">Signal</keyword>
<comment type="similarity">
    <text evidence="6">Belongs to the major facilitator superfamily. Phosphate:H(+) symporter (TC 2.A.1.9) family.</text>
</comment>
<feature type="transmembrane region" description="Helical" evidence="7">
    <location>
        <begin position="771"/>
        <end position="789"/>
    </location>
</feature>
<dbReference type="CDD" id="cd17330">
    <property type="entry name" value="MFS_SLC46_TetA_like"/>
    <property type="match status" value="2"/>
</dbReference>
<feature type="transmembrane region" description="Helical" evidence="7">
    <location>
        <begin position="461"/>
        <end position="483"/>
    </location>
</feature>
<evidence type="ECO:0000256" key="5">
    <source>
        <dbReference type="ARBA" id="ARBA00023136"/>
    </source>
</evidence>
<keyword evidence="5 7" id="KW-0472">Membrane</keyword>
<feature type="transmembrane region" description="Helical" evidence="7">
    <location>
        <begin position="175"/>
        <end position="195"/>
    </location>
</feature>
<keyword evidence="2" id="KW-0813">Transport</keyword>
<evidence type="ECO:0000256" key="6">
    <source>
        <dbReference type="ARBA" id="ARBA00044504"/>
    </source>
</evidence>
<dbReference type="PANTHER" id="PTHR23504">
    <property type="entry name" value="MAJOR FACILITATOR SUPERFAMILY DOMAIN-CONTAINING PROTEIN 10"/>
    <property type="match status" value="1"/>
</dbReference>
<dbReference type="GO" id="GO:0016020">
    <property type="term" value="C:membrane"/>
    <property type="evidence" value="ECO:0007669"/>
    <property type="project" value="UniProtKB-SubCell"/>
</dbReference>
<feature type="transmembrane region" description="Helical" evidence="7">
    <location>
        <begin position="684"/>
        <end position="706"/>
    </location>
</feature>
<feature type="transmembrane region" description="Helical" evidence="7">
    <location>
        <begin position="87"/>
        <end position="105"/>
    </location>
</feature>
<dbReference type="EMBL" id="OX459118">
    <property type="protein sequence ID" value="CAI9091327.1"/>
    <property type="molecule type" value="Genomic_DNA"/>
</dbReference>
<evidence type="ECO:0000313" key="10">
    <source>
        <dbReference type="Proteomes" id="UP001161247"/>
    </source>
</evidence>
<comment type="subcellular location">
    <subcellularLocation>
        <location evidence="1">Membrane</location>
        <topology evidence="1">Multi-pass membrane protein</topology>
    </subcellularLocation>
</comment>
<feature type="transmembrane region" description="Helical" evidence="7">
    <location>
        <begin position="495"/>
        <end position="513"/>
    </location>
</feature>
<dbReference type="InterPro" id="IPR011701">
    <property type="entry name" value="MFS"/>
</dbReference>
<dbReference type="PROSITE" id="PS00216">
    <property type="entry name" value="SUGAR_TRANSPORT_1"/>
    <property type="match status" value="1"/>
</dbReference>
<feature type="chain" id="PRO_5043897691" evidence="8">
    <location>
        <begin position="34"/>
        <end position="850"/>
    </location>
</feature>
<dbReference type="AlphaFoldDB" id="A0AAV1C7F0"/>
<accession>A0AAV1C7F0</accession>
<feature type="transmembrane region" description="Helical" evidence="7">
    <location>
        <begin position="111"/>
        <end position="138"/>
    </location>
</feature>
<gene>
    <name evidence="9" type="ORF">OLC1_LOCUS3280</name>
</gene>
<feature type="transmembrane region" description="Helical" evidence="7">
    <location>
        <begin position="652"/>
        <end position="672"/>
    </location>
</feature>
<dbReference type="Gene3D" id="1.20.1250.20">
    <property type="entry name" value="MFS general substrate transporter like domains"/>
    <property type="match status" value="2"/>
</dbReference>
<dbReference type="GO" id="GO:0022857">
    <property type="term" value="F:transmembrane transporter activity"/>
    <property type="evidence" value="ECO:0007669"/>
    <property type="project" value="InterPro"/>
</dbReference>
<evidence type="ECO:0000256" key="3">
    <source>
        <dbReference type="ARBA" id="ARBA00022692"/>
    </source>
</evidence>
<evidence type="ECO:0000256" key="7">
    <source>
        <dbReference type="SAM" id="Phobius"/>
    </source>
</evidence>
<feature type="signal peptide" evidence="8">
    <location>
        <begin position="1"/>
        <end position="33"/>
    </location>
</feature>
<name>A0AAV1C7F0_OLDCO</name>
<feature type="transmembrane region" description="Helical" evidence="7">
    <location>
        <begin position="519"/>
        <end position="546"/>
    </location>
</feature>
<feature type="transmembrane region" description="Helical" evidence="7">
    <location>
        <begin position="558"/>
        <end position="578"/>
    </location>
</feature>
<feature type="transmembrane region" description="Helical" evidence="7">
    <location>
        <begin position="809"/>
        <end position="828"/>
    </location>
</feature>
<reference evidence="9" key="1">
    <citation type="submission" date="2023-03" db="EMBL/GenBank/DDBJ databases">
        <authorList>
            <person name="Julca I."/>
        </authorList>
    </citation>
    <scope>NUCLEOTIDE SEQUENCE</scope>
</reference>
<feature type="transmembrane region" description="Helical" evidence="7">
    <location>
        <begin position="150"/>
        <end position="169"/>
    </location>
</feature>
<dbReference type="Proteomes" id="UP001161247">
    <property type="component" value="Chromosome 1"/>
</dbReference>
<evidence type="ECO:0000256" key="4">
    <source>
        <dbReference type="ARBA" id="ARBA00022989"/>
    </source>
</evidence>
<proteinExistence type="inferred from homology"/>
<feature type="transmembrane region" description="Helical" evidence="7">
    <location>
        <begin position="713"/>
        <end position="733"/>
    </location>
</feature>
<keyword evidence="4 7" id="KW-1133">Transmembrane helix</keyword>
<feature type="transmembrane region" description="Helical" evidence="7">
    <location>
        <begin position="244"/>
        <end position="264"/>
    </location>
</feature>
<feature type="transmembrane region" description="Helical" evidence="7">
    <location>
        <begin position="305"/>
        <end position="325"/>
    </location>
</feature>
<dbReference type="PANTHER" id="PTHR23504:SF108">
    <property type="entry name" value="OS11G0151500 PROTEIN"/>
    <property type="match status" value="1"/>
</dbReference>
<organism evidence="9 10">
    <name type="scientific">Oldenlandia corymbosa var. corymbosa</name>
    <dbReference type="NCBI Taxonomy" id="529605"/>
    <lineage>
        <taxon>Eukaryota</taxon>
        <taxon>Viridiplantae</taxon>
        <taxon>Streptophyta</taxon>
        <taxon>Embryophyta</taxon>
        <taxon>Tracheophyta</taxon>
        <taxon>Spermatophyta</taxon>
        <taxon>Magnoliopsida</taxon>
        <taxon>eudicotyledons</taxon>
        <taxon>Gunneridae</taxon>
        <taxon>Pentapetalae</taxon>
        <taxon>asterids</taxon>
        <taxon>lamiids</taxon>
        <taxon>Gentianales</taxon>
        <taxon>Rubiaceae</taxon>
        <taxon>Rubioideae</taxon>
        <taxon>Spermacoceae</taxon>
        <taxon>Hedyotis-Oldenlandia complex</taxon>
        <taxon>Oldenlandia</taxon>
    </lineage>
</organism>
<dbReference type="InterPro" id="IPR036259">
    <property type="entry name" value="MFS_trans_sf"/>
</dbReference>
<evidence type="ECO:0000313" key="9">
    <source>
        <dbReference type="EMBL" id="CAI9091327.1"/>
    </source>
</evidence>
<dbReference type="Pfam" id="PF07690">
    <property type="entry name" value="MFS_1"/>
    <property type="match status" value="2"/>
</dbReference>
<keyword evidence="3 7" id="KW-0812">Transmembrane</keyword>
<feature type="transmembrane region" description="Helical" evidence="7">
    <location>
        <begin position="276"/>
        <end position="298"/>
    </location>
</feature>
<evidence type="ECO:0000256" key="2">
    <source>
        <dbReference type="ARBA" id="ARBA00022448"/>
    </source>
</evidence>
<evidence type="ECO:0000256" key="8">
    <source>
        <dbReference type="SAM" id="SignalP"/>
    </source>
</evidence>
<dbReference type="SUPFAM" id="SSF103473">
    <property type="entry name" value="MFS general substrate transporter"/>
    <property type="match status" value="2"/>
</dbReference>
<protein>
    <submittedName>
        <fullName evidence="9">OLC1v1026332C2</fullName>
    </submittedName>
</protein>
<keyword evidence="10" id="KW-1185">Reference proteome</keyword>
<sequence>MGGWWMNQREIKLLAHILFPLFVHWIAHEMTHSVLVDITTDALCPDNSSCSQVIYLNGLQQTIVGTLKLVALPVLGQLSDEYGRKPILLVVMSVLIPPFTLIAINTSRGFIYAYFVIRIFSDSLYAGSVFCITAAYMADVLDGDKKALGFSWMMGLFSASHVLGNVFARLLPGKYIFDVSVPLLIFVPIYMILFMPETTTPCLKKDQRLPLSKKALKIVCDRYESMRYTARFVSSSPTLKRVNLVLFFYELGMCSINTTVLYYLKAAFGFDKNHLSEILIVVGIGSIISQLVMLPIINPLIGEKVILCSALLSTTVYAVLYGLAWAPWVTYLSASLGVINVLVKPCTYALISKAAGSSDQGKAQGFIAGVQSLSCLLSPLVMTPLTSLFLSKDAPFDCKGFSFVCASLPVSHSLPPTPLHSHFQGITIEGNRASNNEMTHSVLVDITTNTLCPDHSSCSQIFYINGLQQTIIGIFKVVVLPVLGQLSDEYGRKPTLLVAVSAIIPAFTLIAFNESRGFVYAYFVLRTIANILSTGSIYCITAAYMADVLDDDKKASGFSWMMGLLSASHVLGNVIARFLPGKYIFEVSVPLLVLVPIYMMLYMTETVIPSSKKDQRMPLLKKALKIVHDRYESMIYTANIVTSSPTLKRVNLVLFFCELGMCSINSTILYYLKAAFGFDKNQFSEILIVVGIGSIISQLVVLPIINPLVGEKIILCIALLSTTLYALFYGLAWAPWVPYLSASLGVVNVLVKPCTYALISKASSSSDQGKAQGFIAGVQSIACLLSPFVLTPLTTLFLSKDAPFDCKGFSFICASLSVAVSLCLACSLKATSTCKTSEIDDENIETPLLS</sequence>
<feature type="transmembrane region" description="Helical" evidence="7">
    <location>
        <begin position="584"/>
        <end position="603"/>
    </location>
</feature>
<dbReference type="InterPro" id="IPR005829">
    <property type="entry name" value="Sugar_transporter_CS"/>
</dbReference>
<evidence type="ECO:0000256" key="1">
    <source>
        <dbReference type="ARBA" id="ARBA00004141"/>
    </source>
</evidence>